<feature type="transmembrane region" description="Helical" evidence="1">
    <location>
        <begin position="622"/>
        <end position="642"/>
    </location>
</feature>
<accession>A0A2K9LU76</accession>
<dbReference type="RefSeq" id="WP_101780663.1">
    <property type="nucleotide sequence ID" value="NZ_CP025543.1"/>
</dbReference>
<evidence type="ECO:0000313" key="2">
    <source>
        <dbReference type="EMBL" id="AUM62602.1"/>
    </source>
</evidence>
<keyword evidence="1" id="KW-0472">Membrane</keyword>
<dbReference type="KEGG" id="smoo:SMONO_v1c03530"/>
<name>A0A2K9LU76_SPISQ</name>
<keyword evidence="3" id="KW-1185">Reference proteome</keyword>
<dbReference type="OrthoDB" id="387892at2"/>
<sequence length="650" mass="74380">MEENKTLDLNQKQTDLLKKYKNKRAKSKVNEYEKVNWMNFLIILKINLRNSFKSIPLIVTGSLFVIASLVMTISMHFVNSDNGLIDYSKFSILIATQYICGVILLSVFITILCVFLIRVHKNTGIQNIELRAGMSPAISFFIRLIVILVMVLTYASFNLVLNLIASIGIRFEQDNGPSIILSALLFWYIFGLLFASISLLTAQVISFFAQTALLVILSITFAVSPILANLTRSVPVMKNIFEQKQKAYLMYPKLVAGQEFYNILSSENVDPKLSSLLSDANLFQTLKENIGEVFFSDDSVKISFEDFSRNDNPSIIVDATTLLEFLVQTGNYNVKLTSKPFGGKTDKMSNFLFEGTSIYSLLNDISQNLIGFEDSQENPFISKEENLNDDRTVNFNLKPALDYLSNKYISNPSMLALINLIEVQKQQLDIYDSITHTDIYTIYEEPQFVRTGGEVMPMFKYQENSQYFDFEYDNGHQLIPSMQMISYIILQLYKNMYISSNYVDTQFDINMFIEQEGNNYIFDSSVTSVNVMNMLNIFNHTVFIYLNGKTSPMTWNYLNEKFSLISKFSLTDFQVNVNLEAWSSIYQNGEKPNKTTSESILFAKNDKGSSKNTVTIKDNIEVAGIIVWYLFLTIGLFSLSYLQYLKRARY</sequence>
<feature type="transmembrane region" description="Helical" evidence="1">
    <location>
        <begin position="55"/>
        <end position="78"/>
    </location>
</feature>
<proteinExistence type="predicted"/>
<dbReference type="AlphaFoldDB" id="A0A2K9LU76"/>
<protein>
    <submittedName>
        <fullName evidence="2">Uncharacterized protein</fullName>
    </submittedName>
</protein>
<gene>
    <name evidence="2" type="ORF">SMONO_v1c03530</name>
</gene>
<organism evidence="2 3">
    <name type="scientific">Spiroplasma monobiae MQ-1</name>
    <dbReference type="NCBI Taxonomy" id="1336748"/>
    <lineage>
        <taxon>Bacteria</taxon>
        <taxon>Bacillati</taxon>
        <taxon>Mycoplasmatota</taxon>
        <taxon>Mollicutes</taxon>
        <taxon>Entomoplasmatales</taxon>
        <taxon>Spiroplasmataceae</taxon>
        <taxon>Spiroplasma</taxon>
    </lineage>
</organism>
<evidence type="ECO:0000313" key="3">
    <source>
        <dbReference type="Proteomes" id="UP000234790"/>
    </source>
</evidence>
<keyword evidence="1" id="KW-0812">Transmembrane</keyword>
<keyword evidence="1" id="KW-1133">Transmembrane helix</keyword>
<evidence type="ECO:0000256" key="1">
    <source>
        <dbReference type="SAM" id="Phobius"/>
    </source>
</evidence>
<dbReference type="Proteomes" id="UP000234790">
    <property type="component" value="Chromosome"/>
</dbReference>
<feature type="transmembrane region" description="Helical" evidence="1">
    <location>
        <begin position="179"/>
        <end position="200"/>
    </location>
</feature>
<feature type="transmembrane region" description="Helical" evidence="1">
    <location>
        <begin position="140"/>
        <end position="167"/>
    </location>
</feature>
<dbReference type="EMBL" id="CP025543">
    <property type="protein sequence ID" value="AUM62602.1"/>
    <property type="molecule type" value="Genomic_DNA"/>
</dbReference>
<feature type="transmembrane region" description="Helical" evidence="1">
    <location>
        <begin position="207"/>
        <end position="228"/>
    </location>
</feature>
<reference evidence="2 3" key="1">
    <citation type="submission" date="2017-12" db="EMBL/GenBank/DDBJ databases">
        <title>Complete genome sequence of Spiroplasma monobiae MQ-1 (ATCC 33825).</title>
        <authorList>
            <person name="Tsai Y.-M."/>
            <person name="Lo W.-S."/>
            <person name="Wu P.-S."/>
            <person name="Cho S.-T."/>
            <person name="Kuo C.-H."/>
        </authorList>
    </citation>
    <scope>NUCLEOTIDE SEQUENCE [LARGE SCALE GENOMIC DNA]</scope>
    <source>
        <strain evidence="2 3">MQ-1</strain>
    </source>
</reference>
<feature type="transmembrane region" description="Helical" evidence="1">
    <location>
        <begin position="90"/>
        <end position="119"/>
    </location>
</feature>